<dbReference type="InterPro" id="IPR039715">
    <property type="entry name" value="ZCCHC10"/>
</dbReference>
<feature type="region of interest" description="Disordered" evidence="1">
    <location>
        <begin position="668"/>
        <end position="709"/>
    </location>
</feature>
<feature type="compositionally biased region" description="Low complexity" evidence="1">
    <location>
        <begin position="585"/>
        <end position="618"/>
    </location>
</feature>
<protein>
    <submittedName>
        <fullName evidence="3">Alpha/beta-hydrolase</fullName>
    </submittedName>
</protein>
<comment type="caution">
    <text evidence="3">The sequence shown here is derived from an EMBL/GenBank/DDBJ whole genome shotgun (WGS) entry which is preliminary data.</text>
</comment>
<sequence>MSSIYFPAHVVVLFRRLVNVVSTLSISHQYATHISNSNDAPRNPIDATNVNGSNEAGDAPAKHSYKYFRNIYWPRWRYKGGVEDVETRSQLLNDHGMILKAAMDLPRWIPGNWSWPSLMLSPQTEPNGPNYNHNVPSAIPPNFVPEDEPPRKAPPRFPNEVEHHPDVIHQLLANPALLDPVRTPRYPIVLCHGLYGFDSRGPSTFPSMRMHYWSNVLSILRGIVGADVIVTSVPGTGSIYSRAIKLDEQLQLRARGRGINFLAHSMGGLDCRRLISHIQPSEYAPLSLTSISTPHRGSPFMDWCESNIGIGKLRQQEEELKQRNLANLSSQIENEESSEKAKSSSESSFSLSLSSLPSSFTTLLLSIVDSPAYANLTSKYLNDEFNPNTPDNPNVKYWSVAGRMSAGSVSVWHPFWLPKMVLDGAEEKEREKLKKLWEEEHRDGGFVDEVPFWADERQWGNDGLVTIQSAKWGEFLGTMEGCDHWEMRGARGIEFGVDIPAIPAIGLGSLPLASSLSNLARVGSDKNASTAHAQGDGWGFGDWTRFVGAWKKNRDQEAAEKAGSVHKHHKHSAEDARAHDASMNTPSLASSSPVSTSSSSTSSDLSSSSDSFSASVTTYEDSSSRPQSGKPNGSRRTEGDDDVVKMSTDTLSVVFDWLIERVPAPAALRRSDNGKGKAKAKDDGNHNETTVSSTDKSASHVNPNNDTNANRTLDAFAVTHVSSNSSQNLDGSRTTTTTTTTTTSPPSSPPSEMKRRMEKEDKGRRKQRELASKEDLRHFYIALARKMYDAGL</sequence>
<proteinExistence type="predicted"/>
<feature type="compositionally biased region" description="Basic and acidic residues" evidence="1">
    <location>
        <begin position="669"/>
        <end position="686"/>
    </location>
</feature>
<dbReference type="PANTHER" id="PTHR13491:SF0">
    <property type="entry name" value="ZINC FINGER CCHC DOMAIN-CONTAINING PROTEIN 10"/>
    <property type="match status" value="1"/>
</dbReference>
<feature type="compositionally biased region" description="Polar residues" evidence="1">
    <location>
        <begin position="721"/>
        <end position="733"/>
    </location>
</feature>
<organism evidence="3 4">
    <name type="scientific">Pholiota conissans</name>
    <dbReference type="NCBI Taxonomy" id="109636"/>
    <lineage>
        <taxon>Eukaryota</taxon>
        <taxon>Fungi</taxon>
        <taxon>Dikarya</taxon>
        <taxon>Basidiomycota</taxon>
        <taxon>Agaricomycotina</taxon>
        <taxon>Agaricomycetes</taxon>
        <taxon>Agaricomycetidae</taxon>
        <taxon>Agaricales</taxon>
        <taxon>Agaricineae</taxon>
        <taxon>Strophariaceae</taxon>
        <taxon>Pholiota</taxon>
    </lineage>
</organism>
<keyword evidence="2" id="KW-0732">Signal</keyword>
<dbReference type="InterPro" id="IPR029058">
    <property type="entry name" value="AB_hydrolase_fold"/>
</dbReference>
<dbReference type="OrthoDB" id="5592486at2759"/>
<dbReference type="PANTHER" id="PTHR13491">
    <property type="entry name" value="ZCCHC10 PROTEIN"/>
    <property type="match status" value="1"/>
</dbReference>
<name>A0A9P5YRX5_9AGAR</name>
<evidence type="ECO:0000313" key="3">
    <source>
        <dbReference type="EMBL" id="KAF9474026.1"/>
    </source>
</evidence>
<evidence type="ECO:0000256" key="2">
    <source>
        <dbReference type="SAM" id="SignalP"/>
    </source>
</evidence>
<feature type="chain" id="PRO_5040127309" evidence="2">
    <location>
        <begin position="24"/>
        <end position="792"/>
    </location>
</feature>
<dbReference type="EMBL" id="MU155401">
    <property type="protein sequence ID" value="KAF9474026.1"/>
    <property type="molecule type" value="Genomic_DNA"/>
</dbReference>
<dbReference type="Proteomes" id="UP000807469">
    <property type="component" value="Unassembled WGS sequence"/>
</dbReference>
<feature type="compositionally biased region" description="Polar residues" evidence="1">
    <location>
        <begin position="35"/>
        <end position="54"/>
    </location>
</feature>
<feature type="compositionally biased region" description="Polar residues" evidence="1">
    <location>
        <begin position="687"/>
        <end position="709"/>
    </location>
</feature>
<feature type="signal peptide" evidence="2">
    <location>
        <begin position="1"/>
        <end position="23"/>
    </location>
</feature>
<accession>A0A9P5YRX5</accession>
<feature type="region of interest" description="Disordered" evidence="1">
    <location>
        <begin position="721"/>
        <end position="775"/>
    </location>
</feature>
<feature type="compositionally biased region" description="Basic and acidic residues" evidence="1">
    <location>
        <begin position="752"/>
        <end position="775"/>
    </location>
</feature>
<gene>
    <name evidence="3" type="ORF">BDN70DRAFT_997308</name>
</gene>
<dbReference type="AlphaFoldDB" id="A0A9P5YRX5"/>
<dbReference type="SUPFAM" id="SSF53474">
    <property type="entry name" value="alpha/beta-Hydrolases"/>
    <property type="match status" value="1"/>
</dbReference>
<feature type="compositionally biased region" description="Polar residues" evidence="1">
    <location>
        <begin position="619"/>
        <end position="631"/>
    </location>
</feature>
<feature type="compositionally biased region" description="Basic and acidic residues" evidence="1">
    <location>
        <begin position="635"/>
        <end position="644"/>
    </location>
</feature>
<feature type="region of interest" description="Disordered" evidence="1">
    <location>
        <begin position="554"/>
        <end position="644"/>
    </location>
</feature>
<evidence type="ECO:0000313" key="4">
    <source>
        <dbReference type="Proteomes" id="UP000807469"/>
    </source>
</evidence>
<keyword evidence="4" id="KW-1185">Reference proteome</keyword>
<evidence type="ECO:0000256" key="1">
    <source>
        <dbReference type="SAM" id="MobiDB-lite"/>
    </source>
</evidence>
<feature type="compositionally biased region" description="Low complexity" evidence="1">
    <location>
        <begin position="734"/>
        <end position="745"/>
    </location>
</feature>
<reference evidence="3" key="1">
    <citation type="submission" date="2020-11" db="EMBL/GenBank/DDBJ databases">
        <authorList>
            <consortium name="DOE Joint Genome Institute"/>
            <person name="Ahrendt S."/>
            <person name="Riley R."/>
            <person name="Andreopoulos W."/>
            <person name="Labutti K."/>
            <person name="Pangilinan J."/>
            <person name="Ruiz-Duenas F.J."/>
            <person name="Barrasa J.M."/>
            <person name="Sanchez-Garcia M."/>
            <person name="Camarero S."/>
            <person name="Miyauchi S."/>
            <person name="Serrano A."/>
            <person name="Linde D."/>
            <person name="Babiker R."/>
            <person name="Drula E."/>
            <person name="Ayuso-Fernandez I."/>
            <person name="Pacheco R."/>
            <person name="Padilla G."/>
            <person name="Ferreira P."/>
            <person name="Barriuso J."/>
            <person name="Kellner H."/>
            <person name="Castanera R."/>
            <person name="Alfaro M."/>
            <person name="Ramirez L."/>
            <person name="Pisabarro A.G."/>
            <person name="Kuo A."/>
            <person name="Tritt A."/>
            <person name="Lipzen A."/>
            <person name="He G."/>
            <person name="Yan M."/>
            <person name="Ng V."/>
            <person name="Cullen D."/>
            <person name="Martin F."/>
            <person name="Rosso M.-N."/>
            <person name="Henrissat B."/>
            <person name="Hibbett D."/>
            <person name="Martinez A.T."/>
            <person name="Grigoriev I.V."/>
        </authorList>
    </citation>
    <scope>NUCLEOTIDE SEQUENCE</scope>
    <source>
        <strain evidence="3">CIRM-BRFM 674</strain>
    </source>
</reference>
<dbReference type="Gene3D" id="3.40.50.1820">
    <property type="entry name" value="alpha/beta hydrolase"/>
    <property type="match status" value="1"/>
</dbReference>
<feature type="region of interest" description="Disordered" evidence="1">
    <location>
        <begin position="35"/>
        <end position="59"/>
    </location>
</feature>